<evidence type="ECO:0000313" key="1">
    <source>
        <dbReference type="Proteomes" id="UP000095287"/>
    </source>
</evidence>
<evidence type="ECO:0000313" key="2">
    <source>
        <dbReference type="WBParaSite" id="L893_g8045.t1"/>
    </source>
</evidence>
<organism evidence="1 2">
    <name type="scientific">Steinernema glaseri</name>
    <dbReference type="NCBI Taxonomy" id="37863"/>
    <lineage>
        <taxon>Eukaryota</taxon>
        <taxon>Metazoa</taxon>
        <taxon>Ecdysozoa</taxon>
        <taxon>Nematoda</taxon>
        <taxon>Chromadorea</taxon>
        <taxon>Rhabditida</taxon>
        <taxon>Tylenchina</taxon>
        <taxon>Panagrolaimomorpha</taxon>
        <taxon>Strongyloidoidea</taxon>
        <taxon>Steinernematidae</taxon>
        <taxon>Steinernema</taxon>
    </lineage>
</organism>
<name>A0A1I8AR68_9BILA</name>
<reference evidence="2" key="1">
    <citation type="submission" date="2016-11" db="UniProtKB">
        <authorList>
            <consortium name="WormBaseParasite"/>
        </authorList>
    </citation>
    <scope>IDENTIFICATION</scope>
</reference>
<dbReference type="WBParaSite" id="L893_g8045.t1">
    <property type="protein sequence ID" value="L893_g8045.t1"/>
    <property type="gene ID" value="L893_g8045"/>
</dbReference>
<dbReference type="AlphaFoldDB" id="A0A1I8AR68"/>
<keyword evidence="1" id="KW-1185">Reference proteome</keyword>
<proteinExistence type="predicted"/>
<dbReference type="Proteomes" id="UP000095287">
    <property type="component" value="Unplaced"/>
</dbReference>
<accession>A0A1I8AR68</accession>
<sequence>MFRIGPSLGMSASNIYLISIRGQTPADPFEWTDIHSEAIPPEGSFDRNQSYSCDRETDTTIHTADACVMAGKVDVRDVACQYEAQALSNDAIQRICNNPKFKSFLAKASEILFVELQKEALLSEYR</sequence>
<protein>
    <submittedName>
        <fullName evidence="2">RGS domain-containing protein</fullName>
    </submittedName>
</protein>